<proteinExistence type="predicted"/>
<dbReference type="InterPro" id="IPR058308">
    <property type="entry name" value="DUF7995"/>
</dbReference>
<dbReference type="EMBL" id="CP048739">
    <property type="protein sequence ID" value="QIB75316.1"/>
    <property type="molecule type" value="Genomic_DNA"/>
</dbReference>
<evidence type="ECO:0000313" key="3">
    <source>
        <dbReference type="Proteomes" id="UP000465846"/>
    </source>
</evidence>
<protein>
    <recommendedName>
        <fullName evidence="1">DUF7995 domain-containing protein</fullName>
    </recommendedName>
</protein>
<feature type="domain" description="DUF7995" evidence="1">
    <location>
        <begin position="1"/>
        <end position="173"/>
    </location>
</feature>
<evidence type="ECO:0000259" key="1">
    <source>
        <dbReference type="Pfam" id="PF25958"/>
    </source>
</evidence>
<sequence>MHMIIRALVPAGSREEALSNAQTVFEKLVQSGDFDYYVTFDHEEGEHTVAGRDRWGDVPAAVRADTDEGRELIEEGWDATASNFEKNMKAVRWGIENLTDEQVREESLDGVEVPDDLDFAPGFVRHYMFRAGSYSGPDVYLYSEYGEGIRRRNHLDNVLEGNQLWVVPADVHF</sequence>
<gene>
    <name evidence="2" type="ORF">G3I44_14085</name>
</gene>
<dbReference type="Pfam" id="PF25958">
    <property type="entry name" value="DUF7995"/>
    <property type="match status" value="1"/>
</dbReference>
<name>A0A6C0UIH3_9EURY</name>
<dbReference type="GeneID" id="44080552"/>
<reference evidence="2 3" key="1">
    <citation type="submission" date="2020-02" db="EMBL/GenBank/DDBJ databases">
        <title>Whole genome sequence of Halogeometricum borinquense strain wsp4.</title>
        <authorList>
            <person name="Verma D.K."/>
            <person name="Gopal K."/>
            <person name="Prasad E.S."/>
        </authorList>
    </citation>
    <scope>NUCLEOTIDE SEQUENCE [LARGE SCALE GENOMIC DNA]</scope>
    <source>
        <strain evidence="3">wsp4</strain>
    </source>
</reference>
<dbReference type="RefSeq" id="WP_163487096.1">
    <property type="nucleotide sequence ID" value="NZ_CP048739.1"/>
</dbReference>
<dbReference type="AlphaFoldDB" id="A0A6C0UIH3"/>
<accession>A0A6C0UIH3</accession>
<organism evidence="2 3">
    <name type="scientific">Halogeometricum borinquense</name>
    <dbReference type="NCBI Taxonomy" id="60847"/>
    <lineage>
        <taxon>Archaea</taxon>
        <taxon>Methanobacteriati</taxon>
        <taxon>Methanobacteriota</taxon>
        <taxon>Stenosarchaea group</taxon>
        <taxon>Halobacteria</taxon>
        <taxon>Halobacteriales</taxon>
        <taxon>Haloferacaceae</taxon>
        <taxon>Halogeometricum</taxon>
    </lineage>
</organism>
<dbReference type="Proteomes" id="UP000465846">
    <property type="component" value="Chromosome"/>
</dbReference>
<evidence type="ECO:0000313" key="2">
    <source>
        <dbReference type="EMBL" id="QIB75316.1"/>
    </source>
</evidence>